<protein>
    <submittedName>
        <fullName evidence="2">Sugar phosphate isomerase/epimerase</fullName>
    </submittedName>
</protein>
<dbReference type="InterPro" id="IPR006311">
    <property type="entry name" value="TAT_signal"/>
</dbReference>
<reference evidence="2 3" key="1">
    <citation type="submission" date="2019-09" db="EMBL/GenBank/DDBJ databases">
        <title>Actinomadura physcomitrii sp. nov., a novel actinomycete isolated from moss [Physcomitrium sphaericum (Ludw) Fuernr].</title>
        <authorList>
            <person name="Zhuang X."/>
            <person name="Liu C."/>
        </authorList>
    </citation>
    <scope>NUCLEOTIDE SEQUENCE [LARGE SCALE GENOMIC DNA]</scope>
    <source>
        <strain evidence="2 3">HMC1</strain>
    </source>
</reference>
<organism evidence="2 3">
    <name type="scientific">Actinomadura rudentiformis</name>
    <dbReference type="NCBI Taxonomy" id="359158"/>
    <lineage>
        <taxon>Bacteria</taxon>
        <taxon>Bacillati</taxon>
        <taxon>Actinomycetota</taxon>
        <taxon>Actinomycetes</taxon>
        <taxon>Streptosporangiales</taxon>
        <taxon>Thermomonosporaceae</taxon>
        <taxon>Actinomadura</taxon>
    </lineage>
</organism>
<dbReference type="SUPFAM" id="SSF51658">
    <property type="entry name" value="Xylose isomerase-like"/>
    <property type="match status" value="1"/>
</dbReference>
<dbReference type="InterPro" id="IPR036237">
    <property type="entry name" value="Xyl_isomerase-like_sf"/>
</dbReference>
<dbReference type="EMBL" id="WBMT01000001">
    <property type="protein sequence ID" value="KAB2352396.1"/>
    <property type="molecule type" value="Genomic_DNA"/>
</dbReference>
<dbReference type="PANTHER" id="PTHR12110:SF41">
    <property type="entry name" value="INOSOSE DEHYDRATASE"/>
    <property type="match status" value="1"/>
</dbReference>
<keyword evidence="2" id="KW-0413">Isomerase</keyword>
<dbReference type="Pfam" id="PF01261">
    <property type="entry name" value="AP_endonuc_2"/>
    <property type="match status" value="1"/>
</dbReference>
<keyword evidence="3" id="KW-1185">Reference proteome</keyword>
<accession>A0A6H9Z7R9</accession>
<dbReference type="PANTHER" id="PTHR12110">
    <property type="entry name" value="HYDROXYPYRUVATE ISOMERASE"/>
    <property type="match status" value="1"/>
</dbReference>
<gene>
    <name evidence="2" type="ORF">F8566_01525</name>
</gene>
<evidence type="ECO:0000259" key="1">
    <source>
        <dbReference type="Pfam" id="PF01261"/>
    </source>
</evidence>
<dbReference type="InterPro" id="IPR013022">
    <property type="entry name" value="Xyl_isomerase-like_TIM-brl"/>
</dbReference>
<dbReference type="InterPro" id="IPR050312">
    <property type="entry name" value="IolE/XylAMocC-like"/>
</dbReference>
<feature type="domain" description="Xylose isomerase-like TIM barrel" evidence="1">
    <location>
        <begin position="66"/>
        <end position="279"/>
    </location>
</feature>
<dbReference type="PROSITE" id="PS51318">
    <property type="entry name" value="TAT"/>
    <property type="match status" value="1"/>
</dbReference>
<sequence length="286" mass="31316">MSEINRRTLLGGVAATAAGLGVAALPGSAAASTTAPHRHRRVPRGGISIQLYTLRSLLAADLEGTLAALARIGYRKVELAGLHGRTPAEFRAILDRYGLSATSSHVGIDGDWQKTLADARTLGNRFVVAPFAQFATAGEWRDYASRLNAAGKAARAAGLRFGYHNHAHEFQALPTGERPWDIITATDRRLVHLELDLYWAVTGGQDPVDLIRRNRGRILQFHCKDRAADGSFTDLGTGTIDFRRIFSHSREAGVLEYIVERDTQPDPLKTAQVGFDYLRTVRFGCR</sequence>
<dbReference type="RefSeq" id="WP_151557166.1">
    <property type="nucleotide sequence ID" value="NZ_WBMT01000001.1"/>
</dbReference>
<dbReference type="Gene3D" id="3.20.20.150">
    <property type="entry name" value="Divalent-metal-dependent TIM barrel enzymes"/>
    <property type="match status" value="1"/>
</dbReference>
<dbReference type="Proteomes" id="UP000468735">
    <property type="component" value="Unassembled WGS sequence"/>
</dbReference>
<evidence type="ECO:0000313" key="2">
    <source>
        <dbReference type="EMBL" id="KAB2352396.1"/>
    </source>
</evidence>
<comment type="caution">
    <text evidence="2">The sequence shown here is derived from an EMBL/GenBank/DDBJ whole genome shotgun (WGS) entry which is preliminary data.</text>
</comment>
<evidence type="ECO:0000313" key="3">
    <source>
        <dbReference type="Proteomes" id="UP000468735"/>
    </source>
</evidence>
<dbReference type="GO" id="GO:0016853">
    <property type="term" value="F:isomerase activity"/>
    <property type="evidence" value="ECO:0007669"/>
    <property type="project" value="UniProtKB-KW"/>
</dbReference>
<dbReference type="OrthoDB" id="9798407at2"/>
<proteinExistence type="predicted"/>
<dbReference type="AlphaFoldDB" id="A0A6H9Z7R9"/>
<name>A0A6H9Z7R9_9ACTN</name>